<keyword evidence="2" id="KW-1185">Reference proteome</keyword>
<dbReference type="OrthoDB" id="6752614at2759"/>
<dbReference type="Proteomes" id="UP000801492">
    <property type="component" value="Unassembled WGS sequence"/>
</dbReference>
<protein>
    <submittedName>
        <fullName evidence="1">Uncharacterized protein</fullName>
    </submittedName>
</protein>
<dbReference type="EMBL" id="VTPC01059543">
    <property type="protein sequence ID" value="KAF2890008.1"/>
    <property type="molecule type" value="Genomic_DNA"/>
</dbReference>
<organism evidence="1 2">
    <name type="scientific">Ignelater luminosus</name>
    <name type="common">Cucubano</name>
    <name type="synonym">Pyrophorus luminosus</name>
    <dbReference type="NCBI Taxonomy" id="2038154"/>
    <lineage>
        <taxon>Eukaryota</taxon>
        <taxon>Metazoa</taxon>
        <taxon>Ecdysozoa</taxon>
        <taxon>Arthropoda</taxon>
        <taxon>Hexapoda</taxon>
        <taxon>Insecta</taxon>
        <taxon>Pterygota</taxon>
        <taxon>Neoptera</taxon>
        <taxon>Endopterygota</taxon>
        <taxon>Coleoptera</taxon>
        <taxon>Polyphaga</taxon>
        <taxon>Elateriformia</taxon>
        <taxon>Elateroidea</taxon>
        <taxon>Elateridae</taxon>
        <taxon>Agrypninae</taxon>
        <taxon>Pyrophorini</taxon>
        <taxon>Ignelater</taxon>
    </lineage>
</organism>
<dbReference type="PANTHER" id="PTHR47326">
    <property type="entry name" value="TRANSPOSABLE ELEMENT TC3 TRANSPOSASE-LIKE PROTEIN"/>
    <property type="match status" value="1"/>
</dbReference>
<dbReference type="AlphaFoldDB" id="A0A8K0G975"/>
<dbReference type="GO" id="GO:0003676">
    <property type="term" value="F:nucleic acid binding"/>
    <property type="evidence" value="ECO:0007669"/>
    <property type="project" value="InterPro"/>
</dbReference>
<comment type="caution">
    <text evidence="1">The sequence shown here is derived from an EMBL/GenBank/DDBJ whole genome shotgun (WGS) entry which is preliminary data.</text>
</comment>
<gene>
    <name evidence="1" type="ORF">ILUMI_16165</name>
</gene>
<sequence length="96" mass="10889">MEDDPNRSVQCYQEMLQMLGCWDTDKPNWAVKAHTQYPQKLNVWAGIIGGRILGPYLFEETLSGNIYLDFLHNDLVLALGKLFSNSDDSDIPANEV</sequence>
<evidence type="ECO:0000313" key="1">
    <source>
        <dbReference type="EMBL" id="KAF2890008.1"/>
    </source>
</evidence>
<dbReference type="Gene3D" id="3.30.420.10">
    <property type="entry name" value="Ribonuclease H-like superfamily/Ribonuclease H"/>
    <property type="match status" value="1"/>
</dbReference>
<accession>A0A8K0G975</accession>
<dbReference type="PANTHER" id="PTHR47326:SF1">
    <property type="entry name" value="HTH PSQ-TYPE DOMAIN-CONTAINING PROTEIN"/>
    <property type="match status" value="1"/>
</dbReference>
<reference evidence="1" key="1">
    <citation type="submission" date="2019-08" db="EMBL/GenBank/DDBJ databases">
        <title>The genome of the North American firefly Photinus pyralis.</title>
        <authorList>
            <consortium name="Photinus pyralis genome working group"/>
            <person name="Fallon T.R."/>
            <person name="Sander Lower S.E."/>
            <person name="Weng J.-K."/>
        </authorList>
    </citation>
    <scope>NUCLEOTIDE SEQUENCE</scope>
    <source>
        <strain evidence="1">TRF0915ILg1</strain>
        <tissue evidence="1">Whole body</tissue>
    </source>
</reference>
<dbReference type="InterPro" id="IPR036397">
    <property type="entry name" value="RNaseH_sf"/>
</dbReference>
<name>A0A8K0G975_IGNLU</name>
<proteinExistence type="predicted"/>
<evidence type="ECO:0000313" key="2">
    <source>
        <dbReference type="Proteomes" id="UP000801492"/>
    </source>
</evidence>